<proteinExistence type="predicted"/>
<protein>
    <submittedName>
        <fullName evidence="1">Uncharacterized protein</fullName>
    </submittedName>
</protein>
<dbReference type="EMBL" id="KV417672">
    <property type="protein sequence ID" value="KZP10851.1"/>
    <property type="molecule type" value="Genomic_DNA"/>
</dbReference>
<sequence length="57" mass="6500">MRNDDDLSQLPRDLEARPAISRSYRIGCQTRRCDPCLPCLSIPTCGSQMRYRLNGEA</sequence>
<evidence type="ECO:0000313" key="1">
    <source>
        <dbReference type="EMBL" id="KZP10851.1"/>
    </source>
</evidence>
<accession>A0A165ZRK4</accession>
<dbReference type="AlphaFoldDB" id="A0A165ZRK4"/>
<organism evidence="1 2">
    <name type="scientific">Athelia psychrophila</name>
    <dbReference type="NCBI Taxonomy" id="1759441"/>
    <lineage>
        <taxon>Eukaryota</taxon>
        <taxon>Fungi</taxon>
        <taxon>Dikarya</taxon>
        <taxon>Basidiomycota</taxon>
        <taxon>Agaricomycotina</taxon>
        <taxon>Agaricomycetes</taxon>
        <taxon>Agaricomycetidae</taxon>
        <taxon>Atheliales</taxon>
        <taxon>Atheliaceae</taxon>
        <taxon>Athelia</taxon>
    </lineage>
</organism>
<dbReference type="Proteomes" id="UP000076532">
    <property type="component" value="Unassembled WGS sequence"/>
</dbReference>
<reference evidence="1 2" key="1">
    <citation type="journal article" date="2016" name="Mol. Biol. Evol.">
        <title>Comparative Genomics of Early-Diverging Mushroom-Forming Fungi Provides Insights into the Origins of Lignocellulose Decay Capabilities.</title>
        <authorList>
            <person name="Nagy L.G."/>
            <person name="Riley R."/>
            <person name="Tritt A."/>
            <person name="Adam C."/>
            <person name="Daum C."/>
            <person name="Floudas D."/>
            <person name="Sun H."/>
            <person name="Yadav J.S."/>
            <person name="Pangilinan J."/>
            <person name="Larsson K.H."/>
            <person name="Matsuura K."/>
            <person name="Barry K."/>
            <person name="Labutti K."/>
            <person name="Kuo R."/>
            <person name="Ohm R.A."/>
            <person name="Bhattacharya S.S."/>
            <person name="Shirouzu T."/>
            <person name="Yoshinaga Y."/>
            <person name="Martin F.M."/>
            <person name="Grigoriev I.V."/>
            <person name="Hibbett D.S."/>
        </authorList>
    </citation>
    <scope>NUCLEOTIDE SEQUENCE [LARGE SCALE GENOMIC DNA]</scope>
    <source>
        <strain evidence="1 2">CBS 109695</strain>
    </source>
</reference>
<keyword evidence="2" id="KW-1185">Reference proteome</keyword>
<evidence type="ECO:0000313" key="2">
    <source>
        <dbReference type="Proteomes" id="UP000076532"/>
    </source>
</evidence>
<gene>
    <name evidence="1" type="ORF">FIBSPDRAFT_198479</name>
</gene>
<name>A0A165ZRK4_9AGAM</name>